<gene>
    <name evidence="1" type="ORF">DXT99_02095</name>
</gene>
<proteinExistence type="predicted"/>
<evidence type="ECO:0000313" key="2">
    <source>
        <dbReference type="Proteomes" id="UP000256708"/>
    </source>
</evidence>
<keyword evidence="2" id="KW-1185">Reference proteome</keyword>
<dbReference type="Proteomes" id="UP000256708">
    <property type="component" value="Unassembled WGS sequence"/>
</dbReference>
<accession>A0A3D8LHU7</accession>
<protein>
    <recommendedName>
        <fullName evidence="3">STAS/SEC14 domain-containing protein</fullName>
    </recommendedName>
</protein>
<sequence>MIEVSFDKVNHILVVNWEGELSSDEIRKGYDILMEEVRIHKPKKLLLDLHNRGTIRRSDQRWVFSTVFPNILRTIGETVFVAIVLPVSLYFGLVGEMDGDELMHENNFLIIHHALYQEEAYRWLNTIYVSSTNLA</sequence>
<comment type="caution">
    <text evidence="1">The sequence shown here is derived from an EMBL/GenBank/DDBJ whole genome shotgun (WGS) entry which is preliminary data.</text>
</comment>
<evidence type="ECO:0000313" key="1">
    <source>
        <dbReference type="EMBL" id="RDV16918.1"/>
    </source>
</evidence>
<dbReference type="AlphaFoldDB" id="A0A3D8LHU7"/>
<organism evidence="1 2">
    <name type="scientific">Pontibacter diazotrophicus</name>
    <dbReference type="NCBI Taxonomy" id="1400979"/>
    <lineage>
        <taxon>Bacteria</taxon>
        <taxon>Pseudomonadati</taxon>
        <taxon>Bacteroidota</taxon>
        <taxon>Cytophagia</taxon>
        <taxon>Cytophagales</taxon>
        <taxon>Hymenobacteraceae</taxon>
        <taxon>Pontibacter</taxon>
    </lineage>
</organism>
<name>A0A3D8LHU7_9BACT</name>
<evidence type="ECO:0008006" key="3">
    <source>
        <dbReference type="Google" id="ProtNLM"/>
    </source>
</evidence>
<reference evidence="2" key="1">
    <citation type="submission" date="2018-08" db="EMBL/GenBank/DDBJ databases">
        <authorList>
            <person name="Liu Z.-W."/>
            <person name="Du Z.-J."/>
        </authorList>
    </citation>
    <scope>NUCLEOTIDE SEQUENCE [LARGE SCALE GENOMIC DNA]</scope>
    <source>
        <strain evidence="2">H4X</strain>
    </source>
</reference>
<dbReference type="EMBL" id="QRGR01000002">
    <property type="protein sequence ID" value="RDV16918.1"/>
    <property type="molecule type" value="Genomic_DNA"/>
</dbReference>